<sequence length="77" mass="8722">MIFALLCSRVREGSNQRQSQYSTKTTSSSVANLSLQEKSSVERPLVSTVPDKHSAVPQQQQLQQQRPPKHIFKLELD</sequence>
<dbReference type="eggNOG" id="ENOG502T8B3">
    <property type="taxonomic scope" value="Eukaryota"/>
</dbReference>
<dbReference type="EMBL" id="CH916366">
    <property type="protein sequence ID" value="EDV95979.1"/>
    <property type="molecule type" value="Genomic_DNA"/>
</dbReference>
<dbReference type="AlphaFoldDB" id="B4J2C0"/>
<dbReference type="HOGENOM" id="CLU_2640695_0_0_1"/>
<dbReference type="InParanoid" id="B4J2C0"/>
<reference evidence="2 3" key="1">
    <citation type="journal article" date="2007" name="Nature">
        <title>Evolution of genes and genomes on the Drosophila phylogeny.</title>
        <authorList>
            <consortium name="Drosophila 12 Genomes Consortium"/>
            <person name="Clark A.G."/>
            <person name="Eisen M.B."/>
            <person name="Smith D.R."/>
            <person name="Bergman C.M."/>
            <person name="Oliver B."/>
            <person name="Markow T.A."/>
            <person name="Kaufman T.C."/>
            <person name="Kellis M."/>
            <person name="Gelbart W."/>
            <person name="Iyer V.N."/>
            <person name="Pollard D.A."/>
            <person name="Sackton T.B."/>
            <person name="Larracuente A.M."/>
            <person name="Singh N.D."/>
            <person name="Abad J.P."/>
            <person name="Abt D.N."/>
            <person name="Adryan B."/>
            <person name="Aguade M."/>
            <person name="Akashi H."/>
            <person name="Anderson W.W."/>
            <person name="Aquadro C.F."/>
            <person name="Ardell D.H."/>
            <person name="Arguello R."/>
            <person name="Artieri C.G."/>
            <person name="Barbash D.A."/>
            <person name="Barker D."/>
            <person name="Barsanti P."/>
            <person name="Batterham P."/>
            <person name="Batzoglou S."/>
            <person name="Begun D."/>
            <person name="Bhutkar A."/>
            <person name="Blanco E."/>
            <person name="Bosak S.A."/>
            <person name="Bradley R.K."/>
            <person name="Brand A.D."/>
            <person name="Brent M.R."/>
            <person name="Brooks A.N."/>
            <person name="Brown R.H."/>
            <person name="Butlin R.K."/>
            <person name="Caggese C."/>
            <person name="Calvi B.R."/>
            <person name="Bernardo de Carvalho A."/>
            <person name="Caspi A."/>
            <person name="Castrezana S."/>
            <person name="Celniker S.E."/>
            <person name="Chang J.L."/>
            <person name="Chapple C."/>
            <person name="Chatterji S."/>
            <person name="Chinwalla A."/>
            <person name="Civetta A."/>
            <person name="Clifton S.W."/>
            <person name="Comeron J.M."/>
            <person name="Costello J.C."/>
            <person name="Coyne J.A."/>
            <person name="Daub J."/>
            <person name="David R.G."/>
            <person name="Delcher A.L."/>
            <person name="Delehaunty K."/>
            <person name="Do C.B."/>
            <person name="Ebling H."/>
            <person name="Edwards K."/>
            <person name="Eickbush T."/>
            <person name="Evans J.D."/>
            <person name="Filipski A."/>
            <person name="Findeiss S."/>
            <person name="Freyhult E."/>
            <person name="Fulton L."/>
            <person name="Fulton R."/>
            <person name="Garcia A.C."/>
            <person name="Gardiner A."/>
            <person name="Garfield D.A."/>
            <person name="Garvin B.E."/>
            <person name="Gibson G."/>
            <person name="Gilbert D."/>
            <person name="Gnerre S."/>
            <person name="Godfrey J."/>
            <person name="Good R."/>
            <person name="Gotea V."/>
            <person name="Gravely B."/>
            <person name="Greenberg A.J."/>
            <person name="Griffiths-Jones S."/>
            <person name="Gross S."/>
            <person name="Guigo R."/>
            <person name="Gustafson E.A."/>
            <person name="Haerty W."/>
            <person name="Hahn M.W."/>
            <person name="Halligan D.L."/>
            <person name="Halpern A.L."/>
            <person name="Halter G.M."/>
            <person name="Han M.V."/>
            <person name="Heger A."/>
            <person name="Hillier L."/>
            <person name="Hinrichs A.S."/>
            <person name="Holmes I."/>
            <person name="Hoskins R.A."/>
            <person name="Hubisz M.J."/>
            <person name="Hultmark D."/>
            <person name="Huntley M.A."/>
            <person name="Jaffe D.B."/>
            <person name="Jagadeeshan S."/>
            <person name="Jeck W.R."/>
            <person name="Johnson J."/>
            <person name="Jones C.D."/>
            <person name="Jordan W.C."/>
            <person name="Karpen G.H."/>
            <person name="Kataoka E."/>
            <person name="Keightley P.D."/>
            <person name="Kheradpour P."/>
            <person name="Kirkness E.F."/>
            <person name="Koerich L.B."/>
            <person name="Kristiansen K."/>
            <person name="Kudrna D."/>
            <person name="Kulathinal R.J."/>
            <person name="Kumar S."/>
            <person name="Kwok R."/>
            <person name="Lander E."/>
            <person name="Langley C.H."/>
            <person name="Lapoint R."/>
            <person name="Lazzaro B.P."/>
            <person name="Lee S.J."/>
            <person name="Levesque L."/>
            <person name="Li R."/>
            <person name="Lin C.F."/>
            <person name="Lin M.F."/>
            <person name="Lindblad-Toh K."/>
            <person name="Llopart A."/>
            <person name="Long M."/>
            <person name="Low L."/>
            <person name="Lozovsky E."/>
            <person name="Lu J."/>
            <person name="Luo M."/>
            <person name="Machado C.A."/>
            <person name="Makalowski W."/>
            <person name="Marzo M."/>
            <person name="Matsuda M."/>
            <person name="Matzkin L."/>
            <person name="McAllister B."/>
            <person name="McBride C.S."/>
            <person name="McKernan B."/>
            <person name="McKernan K."/>
            <person name="Mendez-Lago M."/>
            <person name="Minx P."/>
            <person name="Mollenhauer M.U."/>
            <person name="Montooth K."/>
            <person name="Mount S.M."/>
            <person name="Mu X."/>
            <person name="Myers E."/>
            <person name="Negre B."/>
            <person name="Newfeld S."/>
            <person name="Nielsen R."/>
            <person name="Noor M.A."/>
            <person name="O'Grady P."/>
            <person name="Pachter L."/>
            <person name="Papaceit M."/>
            <person name="Parisi M.J."/>
            <person name="Parisi M."/>
            <person name="Parts L."/>
            <person name="Pedersen J.S."/>
            <person name="Pesole G."/>
            <person name="Phillippy A.M."/>
            <person name="Ponting C.P."/>
            <person name="Pop M."/>
            <person name="Porcelli D."/>
            <person name="Powell J.R."/>
            <person name="Prohaska S."/>
            <person name="Pruitt K."/>
            <person name="Puig M."/>
            <person name="Quesneville H."/>
            <person name="Ram K.R."/>
            <person name="Rand D."/>
            <person name="Rasmussen M.D."/>
            <person name="Reed L.K."/>
            <person name="Reenan R."/>
            <person name="Reily A."/>
            <person name="Remington K.A."/>
            <person name="Rieger T.T."/>
            <person name="Ritchie M.G."/>
            <person name="Robin C."/>
            <person name="Rogers Y.H."/>
            <person name="Rohde C."/>
            <person name="Rozas J."/>
            <person name="Rubenfield M.J."/>
            <person name="Ruiz A."/>
            <person name="Russo S."/>
            <person name="Salzberg S.L."/>
            <person name="Sanchez-Gracia A."/>
            <person name="Saranga D.J."/>
            <person name="Sato H."/>
            <person name="Schaeffer S.W."/>
            <person name="Schatz M.C."/>
            <person name="Schlenke T."/>
            <person name="Schwartz R."/>
            <person name="Segarra C."/>
            <person name="Singh R.S."/>
            <person name="Sirot L."/>
            <person name="Sirota M."/>
            <person name="Sisneros N.B."/>
            <person name="Smith C.D."/>
            <person name="Smith T.F."/>
            <person name="Spieth J."/>
            <person name="Stage D.E."/>
            <person name="Stark A."/>
            <person name="Stephan W."/>
            <person name="Strausberg R.L."/>
            <person name="Strempel S."/>
            <person name="Sturgill D."/>
            <person name="Sutton G."/>
            <person name="Sutton G.G."/>
            <person name="Tao W."/>
            <person name="Teichmann S."/>
            <person name="Tobari Y.N."/>
            <person name="Tomimura Y."/>
            <person name="Tsolas J.M."/>
            <person name="Valente V.L."/>
            <person name="Venter E."/>
            <person name="Venter J.C."/>
            <person name="Vicario S."/>
            <person name="Vieira F.G."/>
            <person name="Vilella A.J."/>
            <person name="Villasante A."/>
            <person name="Walenz B."/>
            <person name="Wang J."/>
            <person name="Wasserman M."/>
            <person name="Watts T."/>
            <person name="Wilson D."/>
            <person name="Wilson R.K."/>
            <person name="Wing R.A."/>
            <person name="Wolfner M.F."/>
            <person name="Wong A."/>
            <person name="Wong G.K."/>
            <person name="Wu C.I."/>
            <person name="Wu G."/>
            <person name="Yamamoto D."/>
            <person name="Yang H.P."/>
            <person name="Yang S.P."/>
            <person name="Yorke J.A."/>
            <person name="Yoshida K."/>
            <person name="Zdobnov E."/>
            <person name="Zhang P."/>
            <person name="Zhang Y."/>
            <person name="Zimin A.V."/>
            <person name="Baldwin J."/>
            <person name="Abdouelleil A."/>
            <person name="Abdulkadir J."/>
            <person name="Abebe A."/>
            <person name="Abera B."/>
            <person name="Abreu J."/>
            <person name="Acer S.C."/>
            <person name="Aftuck L."/>
            <person name="Alexander A."/>
            <person name="An P."/>
            <person name="Anderson E."/>
            <person name="Anderson S."/>
            <person name="Arachi H."/>
            <person name="Azer M."/>
            <person name="Bachantsang P."/>
            <person name="Barry A."/>
            <person name="Bayul T."/>
            <person name="Berlin A."/>
            <person name="Bessette D."/>
            <person name="Bloom T."/>
            <person name="Blye J."/>
            <person name="Boguslavskiy L."/>
            <person name="Bonnet C."/>
            <person name="Boukhgalter B."/>
            <person name="Bourzgui I."/>
            <person name="Brown A."/>
            <person name="Cahill P."/>
            <person name="Channer S."/>
            <person name="Cheshatsang Y."/>
            <person name="Chuda L."/>
            <person name="Citroen M."/>
            <person name="Collymore A."/>
            <person name="Cooke P."/>
            <person name="Costello M."/>
            <person name="D'Aco K."/>
            <person name="Daza R."/>
            <person name="De Haan G."/>
            <person name="DeGray S."/>
            <person name="DeMaso C."/>
            <person name="Dhargay N."/>
            <person name="Dooley K."/>
            <person name="Dooley E."/>
            <person name="Doricent M."/>
            <person name="Dorje P."/>
            <person name="Dorjee K."/>
            <person name="Dupes A."/>
            <person name="Elong R."/>
            <person name="Falk J."/>
            <person name="Farina A."/>
            <person name="Faro S."/>
            <person name="Ferguson D."/>
            <person name="Fisher S."/>
            <person name="Foley C.D."/>
            <person name="Franke A."/>
            <person name="Friedrich D."/>
            <person name="Gadbois L."/>
            <person name="Gearin G."/>
            <person name="Gearin C.R."/>
            <person name="Giannoukos G."/>
            <person name="Goode T."/>
            <person name="Graham J."/>
            <person name="Grandbois E."/>
            <person name="Grewal S."/>
            <person name="Gyaltsen K."/>
            <person name="Hafez N."/>
            <person name="Hagos B."/>
            <person name="Hall J."/>
            <person name="Henson C."/>
            <person name="Hollinger A."/>
            <person name="Honan T."/>
            <person name="Huard M.D."/>
            <person name="Hughes L."/>
            <person name="Hurhula B."/>
            <person name="Husby M.E."/>
            <person name="Kamat A."/>
            <person name="Kanga B."/>
            <person name="Kashin S."/>
            <person name="Khazanovich D."/>
            <person name="Kisner P."/>
            <person name="Lance K."/>
            <person name="Lara M."/>
            <person name="Lee W."/>
            <person name="Lennon N."/>
            <person name="Letendre F."/>
            <person name="LeVine R."/>
            <person name="Lipovsky A."/>
            <person name="Liu X."/>
            <person name="Liu J."/>
            <person name="Liu S."/>
            <person name="Lokyitsang T."/>
            <person name="Lokyitsang Y."/>
            <person name="Lubonja R."/>
            <person name="Lui A."/>
            <person name="MacDonald P."/>
            <person name="Magnisalis V."/>
            <person name="Maru K."/>
            <person name="Matthews C."/>
            <person name="McCusker W."/>
            <person name="McDonough S."/>
            <person name="Mehta T."/>
            <person name="Meldrim J."/>
            <person name="Meneus L."/>
            <person name="Mihai O."/>
            <person name="Mihalev A."/>
            <person name="Mihova T."/>
            <person name="Mittelman R."/>
            <person name="Mlenga V."/>
            <person name="Montmayeur A."/>
            <person name="Mulrain L."/>
            <person name="Navidi A."/>
            <person name="Naylor J."/>
            <person name="Negash T."/>
            <person name="Nguyen T."/>
            <person name="Nguyen N."/>
            <person name="Nicol R."/>
            <person name="Norbu C."/>
            <person name="Norbu N."/>
            <person name="Novod N."/>
            <person name="O'Neill B."/>
            <person name="Osman S."/>
            <person name="Markiewicz E."/>
            <person name="Oyono O.L."/>
            <person name="Patti C."/>
            <person name="Phunkhang P."/>
            <person name="Pierre F."/>
            <person name="Priest M."/>
            <person name="Raghuraman S."/>
            <person name="Rege F."/>
            <person name="Reyes R."/>
            <person name="Rise C."/>
            <person name="Rogov P."/>
            <person name="Ross K."/>
            <person name="Ryan E."/>
            <person name="Settipalli S."/>
            <person name="Shea T."/>
            <person name="Sherpa N."/>
            <person name="Shi L."/>
            <person name="Shih D."/>
            <person name="Sparrow T."/>
            <person name="Spaulding J."/>
            <person name="Stalker J."/>
            <person name="Stange-Thomann N."/>
            <person name="Stavropoulos S."/>
            <person name="Stone C."/>
            <person name="Strader C."/>
            <person name="Tesfaye S."/>
            <person name="Thomson T."/>
            <person name="Thoulutsang Y."/>
            <person name="Thoulutsang D."/>
            <person name="Topham K."/>
            <person name="Topping I."/>
            <person name="Tsamla T."/>
            <person name="Vassiliev H."/>
            <person name="Vo A."/>
            <person name="Wangchuk T."/>
            <person name="Wangdi T."/>
            <person name="Weiand M."/>
            <person name="Wilkinson J."/>
            <person name="Wilson A."/>
            <person name="Yadav S."/>
            <person name="Young G."/>
            <person name="Yu Q."/>
            <person name="Zembek L."/>
            <person name="Zhong D."/>
            <person name="Zimmer A."/>
            <person name="Zwirko Z."/>
            <person name="Jaffe D.B."/>
            <person name="Alvarez P."/>
            <person name="Brockman W."/>
            <person name="Butler J."/>
            <person name="Chin C."/>
            <person name="Gnerre S."/>
            <person name="Grabherr M."/>
            <person name="Kleber M."/>
            <person name="Mauceli E."/>
            <person name="MacCallum I."/>
        </authorList>
    </citation>
    <scope>NUCLEOTIDE SEQUENCE [LARGE SCALE GENOMIC DNA]</scope>
    <source>
        <strain evidence="3">Tucson 15287-2541.00</strain>
    </source>
</reference>
<accession>B4J2C0</accession>
<gene>
    <name evidence="2" type="primary">Dgri\GH15469</name>
    <name evidence="2" type="ORF">Dgri_GH15469</name>
</gene>
<feature type="region of interest" description="Disordered" evidence="1">
    <location>
        <begin position="14"/>
        <end position="77"/>
    </location>
</feature>
<dbReference type="OrthoDB" id="6134459at2759"/>
<feature type="compositionally biased region" description="Low complexity" evidence="1">
    <location>
        <begin position="16"/>
        <end position="29"/>
    </location>
</feature>
<keyword evidence="3" id="KW-1185">Reference proteome</keyword>
<dbReference type="Proteomes" id="UP000001070">
    <property type="component" value="Unassembled WGS sequence"/>
</dbReference>
<evidence type="ECO:0000313" key="2">
    <source>
        <dbReference type="EMBL" id="EDV95979.1"/>
    </source>
</evidence>
<proteinExistence type="predicted"/>
<dbReference type="STRING" id="7222.B4J2C0"/>
<dbReference type="OMA" id="RPPKHIF"/>
<evidence type="ECO:0000313" key="3">
    <source>
        <dbReference type="Proteomes" id="UP000001070"/>
    </source>
</evidence>
<evidence type="ECO:0000256" key="1">
    <source>
        <dbReference type="SAM" id="MobiDB-lite"/>
    </source>
</evidence>
<protein>
    <submittedName>
        <fullName evidence="2">GH15469</fullName>
    </submittedName>
</protein>
<organism evidence="3">
    <name type="scientific">Drosophila grimshawi</name>
    <name type="common">Hawaiian fruit fly</name>
    <name type="synonym">Idiomyia grimshawi</name>
    <dbReference type="NCBI Taxonomy" id="7222"/>
    <lineage>
        <taxon>Eukaryota</taxon>
        <taxon>Metazoa</taxon>
        <taxon>Ecdysozoa</taxon>
        <taxon>Arthropoda</taxon>
        <taxon>Hexapoda</taxon>
        <taxon>Insecta</taxon>
        <taxon>Pterygota</taxon>
        <taxon>Neoptera</taxon>
        <taxon>Endopterygota</taxon>
        <taxon>Diptera</taxon>
        <taxon>Brachycera</taxon>
        <taxon>Muscomorpha</taxon>
        <taxon>Ephydroidea</taxon>
        <taxon>Drosophilidae</taxon>
        <taxon>Drosophila</taxon>
        <taxon>Hawaiian Drosophila</taxon>
    </lineage>
</organism>
<name>B4J2C0_DROGR</name>